<proteinExistence type="predicted"/>
<gene>
    <name evidence="1" type="ORF">LOK49_LG03G03099</name>
</gene>
<protein>
    <submittedName>
        <fullName evidence="1">Uncharacterized protein</fullName>
    </submittedName>
</protein>
<reference evidence="1 2" key="1">
    <citation type="journal article" date="2022" name="Plant J.">
        <title>Chromosome-level genome of Camellia lanceoleosa provides a valuable resource for understanding genome evolution and self-incompatibility.</title>
        <authorList>
            <person name="Gong W."/>
            <person name="Xiao S."/>
            <person name="Wang L."/>
            <person name="Liao Z."/>
            <person name="Chang Y."/>
            <person name="Mo W."/>
            <person name="Hu G."/>
            <person name="Li W."/>
            <person name="Zhao G."/>
            <person name="Zhu H."/>
            <person name="Hu X."/>
            <person name="Ji K."/>
            <person name="Xiang X."/>
            <person name="Song Q."/>
            <person name="Yuan D."/>
            <person name="Jin S."/>
            <person name="Zhang L."/>
        </authorList>
    </citation>
    <scope>NUCLEOTIDE SEQUENCE [LARGE SCALE GENOMIC DNA]</scope>
    <source>
        <strain evidence="1">SQ_2022a</strain>
    </source>
</reference>
<evidence type="ECO:0000313" key="1">
    <source>
        <dbReference type="EMBL" id="KAI8022345.1"/>
    </source>
</evidence>
<evidence type="ECO:0000313" key="2">
    <source>
        <dbReference type="Proteomes" id="UP001060215"/>
    </source>
</evidence>
<accession>A0ACC0IA70</accession>
<organism evidence="1 2">
    <name type="scientific">Camellia lanceoleosa</name>
    <dbReference type="NCBI Taxonomy" id="1840588"/>
    <lineage>
        <taxon>Eukaryota</taxon>
        <taxon>Viridiplantae</taxon>
        <taxon>Streptophyta</taxon>
        <taxon>Embryophyta</taxon>
        <taxon>Tracheophyta</taxon>
        <taxon>Spermatophyta</taxon>
        <taxon>Magnoliopsida</taxon>
        <taxon>eudicotyledons</taxon>
        <taxon>Gunneridae</taxon>
        <taxon>Pentapetalae</taxon>
        <taxon>asterids</taxon>
        <taxon>Ericales</taxon>
        <taxon>Theaceae</taxon>
        <taxon>Camellia</taxon>
    </lineage>
</organism>
<dbReference type="Proteomes" id="UP001060215">
    <property type="component" value="Chromosome 6"/>
</dbReference>
<dbReference type="EMBL" id="CM045763">
    <property type="protein sequence ID" value="KAI8022345.1"/>
    <property type="molecule type" value="Genomic_DNA"/>
</dbReference>
<name>A0ACC0IA70_9ERIC</name>
<keyword evidence="2" id="KW-1185">Reference proteome</keyword>
<sequence length="793" mass="88726">MNAFNLLVWNCRGAGNSVFKRNMGELIRDHKPDILILMETKVPFSSMGNFFTTMEFTTATIVDPAGRARGIWLFCDPTQVSFRAPHVTNQVIQATIHKEDYEEWILSAVYASPNPSQRDVLWNDLEESARNMEKPWLVTGDFNDYINHTKMRSFSPHYNHNRSQKFAERINRCNLVDLGSVGPRFTWSNNRHGMANTMERLDRAMSNDKWRALFPEGAVRTLPRTYSDHSPLIVLTQENLTYKQNPIVVTHPPHFTLHLSYLIPSHPLLADRGGGGRSKMHCTGASLVLLPPYRRYNNNNKRYNRSTRPSFASLIITNKNPKTFFSNNTSFYTSTSTTLPTALQNKNNYRLTCRCSKASSPLDLDLYDLLGVDSSSSQSQIKLAYRALQKRCHPDIAGPAGHDMAIILNDAYSLLSDPNSRFAYDKEQAKFSELRGYTGKPIYSVWFGAEKEERAVFVDEVKCVGCLKCALLAEKTFAVESVYGRARVVAQWADPENKIHEAIDACPVDCISVVERSNLAALEFLMSKQPRGNVRIGASNAVGTRVSNIFVDVEKFQARFQDAKNKASSTDQSTESDAQREARSSAIQAIRSISNWFYWHSPSAGGGGGGSSTTGKHLISSGKKSTEPNIKKLQEAAAARKHARENGKPISQIPSSYIYNDEYWIPSTLKLPEATTHQNISGSGIASESSHTTKDVYKTNNQDFTVRKDMKRNPFVWGIPMAIATVAAAIVRLQILEGSSGRLEEHIGGSSALYIVNSSWLQVVLAGITWYLIGTYTVELVEAFRSKIGMHKK</sequence>
<comment type="caution">
    <text evidence="1">The sequence shown here is derived from an EMBL/GenBank/DDBJ whole genome shotgun (WGS) entry which is preliminary data.</text>
</comment>